<dbReference type="OrthoDB" id="273257at2759"/>
<protein>
    <submittedName>
        <fullName evidence="12">ATP-sensitive inward rectifier potassium channel 12</fullName>
    </submittedName>
</protein>
<evidence type="ECO:0000313" key="12">
    <source>
        <dbReference type="EMBL" id="EKC19652.1"/>
    </source>
</evidence>
<dbReference type="PANTHER" id="PTHR11767">
    <property type="entry name" value="INWARD RECTIFIER POTASSIUM CHANNEL"/>
    <property type="match status" value="1"/>
</dbReference>
<dbReference type="GO" id="GO:0005886">
    <property type="term" value="C:plasma membrane"/>
    <property type="evidence" value="ECO:0007669"/>
    <property type="project" value="TreeGrafter"/>
</dbReference>
<accession>K1P7M3</accession>
<gene>
    <name evidence="12" type="ORF">CGI_10008035</name>
</gene>
<dbReference type="Pfam" id="PF17655">
    <property type="entry name" value="IRK_C"/>
    <property type="match status" value="1"/>
</dbReference>
<keyword evidence="5 11" id="KW-0851">Voltage-gated channel</keyword>
<keyword evidence="2 11" id="KW-0813">Transport</keyword>
<keyword evidence="4 11" id="KW-0812">Transmembrane</keyword>
<keyword evidence="8 11" id="KW-0406">Ion transport</keyword>
<evidence type="ECO:0000256" key="4">
    <source>
        <dbReference type="ARBA" id="ARBA00022692"/>
    </source>
</evidence>
<dbReference type="GO" id="GO:0006396">
    <property type="term" value="P:RNA processing"/>
    <property type="evidence" value="ECO:0007669"/>
    <property type="project" value="InterPro"/>
</dbReference>
<dbReference type="InterPro" id="IPR040445">
    <property type="entry name" value="Kir_TM"/>
</dbReference>
<dbReference type="PROSITE" id="PS50141">
    <property type="entry name" value="A_DEAMIN_EDITASE"/>
    <property type="match status" value="1"/>
</dbReference>
<sequence>MSETITTTQVPTEKQKAKVRFAKTTKVNTTRTLPRLIEKNGTCNIESRTIRGKNIRFMSDIFTTLLEMQWRLFLSLFALSVVFSWVTFAGVYFLIAYTNGDFEESNVIEEKPYCVENAHDFISMILFSMETQTTIGYGTRYVTDNCSAAVFMVTVQSILGALLQALLTGIVIAKVQKPKKRGNTILFSKNVCIYQDGEDRYLYLRVGDLQKSDMIDMHARAVCVKDKITSDGEYISHFRHDLDLYSELNSNRISLRWPIVLQHKITPTSPFWALDEGEIKSADFELIVFLQGVIESTGMSFQARTSYLPHEILWQHKFKPMSTVCTPSGVFEFDYKQFNETIHFPSSTPSVLKKFVRARYMRSSSPGDYSLGGESGIADMDDVISTNSDSTDLSNDSTKYRKVSINMYD</sequence>
<dbReference type="PANTHER" id="PTHR11767:SF102">
    <property type="entry name" value="INWARDLY RECTIFYING POTASSIUM CHANNEL 1, ISOFORM F"/>
    <property type="match status" value="1"/>
</dbReference>
<dbReference type="InterPro" id="IPR014756">
    <property type="entry name" value="Ig_E-set"/>
</dbReference>
<proteinExistence type="inferred from homology"/>
<keyword evidence="6 11" id="KW-0630">Potassium</keyword>
<dbReference type="InterPro" id="IPR016449">
    <property type="entry name" value="K_chnl_inward-rec_Kir"/>
</dbReference>
<keyword evidence="3 11" id="KW-0633">Potassium transport</keyword>
<evidence type="ECO:0000256" key="8">
    <source>
        <dbReference type="ARBA" id="ARBA00023065"/>
    </source>
</evidence>
<evidence type="ECO:0000256" key="5">
    <source>
        <dbReference type="ARBA" id="ARBA00022882"/>
    </source>
</evidence>
<dbReference type="FunFam" id="1.10.287.70:FF:000019">
    <property type="entry name" value="G protein-activated inward rectifier potassium channel 1"/>
    <property type="match status" value="1"/>
</dbReference>
<evidence type="ECO:0000256" key="3">
    <source>
        <dbReference type="ARBA" id="ARBA00022538"/>
    </source>
</evidence>
<dbReference type="PRINTS" id="PR01320">
    <property type="entry name" value="KIRCHANNEL"/>
</dbReference>
<evidence type="ECO:0000256" key="7">
    <source>
        <dbReference type="ARBA" id="ARBA00022989"/>
    </source>
</evidence>
<dbReference type="AlphaFoldDB" id="K1P7M3"/>
<evidence type="ECO:0000256" key="11">
    <source>
        <dbReference type="RuleBase" id="RU003822"/>
    </source>
</evidence>
<evidence type="ECO:0000256" key="2">
    <source>
        <dbReference type="ARBA" id="ARBA00022448"/>
    </source>
</evidence>
<dbReference type="SUPFAM" id="SSF81324">
    <property type="entry name" value="Voltage-gated potassium channels"/>
    <property type="match status" value="1"/>
</dbReference>
<dbReference type="InterPro" id="IPR002466">
    <property type="entry name" value="A_deamin"/>
</dbReference>
<dbReference type="Pfam" id="PF01007">
    <property type="entry name" value="IRK"/>
    <property type="match status" value="1"/>
</dbReference>
<organism evidence="12">
    <name type="scientific">Magallana gigas</name>
    <name type="common">Pacific oyster</name>
    <name type="synonym">Crassostrea gigas</name>
    <dbReference type="NCBI Taxonomy" id="29159"/>
    <lineage>
        <taxon>Eukaryota</taxon>
        <taxon>Metazoa</taxon>
        <taxon>Spiralia</taxon>
        <taxon>Lophotrochozoa</taxon>
        <taxon>Mollusca</taxon>
        <taxon>Bivalvia</taxon>
        <taxon>Autobranchia</taxon>
        <taxon>Pteriomorphia</taxon>
        <taxon>Ostreida</taxon>
        <taxon>Ostreoidea</taxon>
        <taxon>Ostreidae</taxon>
        <taxon>Magallana</taxon>
    </lineage>
</organism>
<keyword evidence="10 11" id="KW-0407">Ion channel</keyword>
<dbReference type="InterPro" id="IPR013518">
    <property type="entry name" value="K_chnl_inward-rec_Kir_cyto"/>
</dbReference>
<dbReference type="Gene3D" id="2.60.40.1400">
    <property type="entry name" value="G protein-activated inward rectifier potassium channel 1"/>
    <property type="match status" value="1"/>
</dbReference>
<dbReference type="GO" id="GO:0004000">
    <property type="term" value="F:adenosine deaminase activity"/>
    <property type="evidence" value="ECO:0007669"/>
    <property type="project" value="InterPro"/>
</dbReference>
<dbReference type="GO" id="GO:1990573">
    <property type="term" value="P:potassium ion import across plasma membrane"/>
    <property type="evidence" value="ECO:0007669"/>
    <property type="project" value="TreeGrafter"/>
</dbReference>
<dbReference type="SUPFAM" id="SSF81296">
    <property type="entry name" value="E set domains"/>
    <property type="match status" value="1"/>
</dbReference>
<keyword evidence="9" id="KW-0472">Membrane</keyword>
<name>K1P7M3_MAGGI</name>
<evidence type="ECO:0000256" key="1">
    <source>
        <dbReference type="ARBA" id="ARBA00004141"/>
    </source>
</evidence>
<dbReference type="InParanoid" id="K1P7M3"/>
<evidence type="ECO:0000256" key="10">
    <source>
        <dbReference type="ARBA" id="ARBA00023303"/>
    </source>
</evidence>
<comment type="similarity">
    <text evidence="11">Belongs to the inward rectifier-type potassium channel (TC 1.A.2.1) family.</text>
</comment>
<evidence type="ECO:0000256" key="9">
    <source>
        <dbReference type="ARBA" id="ARBA00023136"/>
    </source>
</evidence>
<dbReference type="InterPro" id="IPR041647">
    <property type="entry name" value="IRK_C"/>
</dbReference>
<dbReference type="EMBL" id="JH816927">
    <property type="protein sequence ID" value="EKC19652.1"/>
    <property type="molecule type" value="Genomic_DNA"/>
</dbReference>
<reference evidence="12" key="1">
    <citation type="journal article" date="2012" name="Nature">
        <title>The oyster genome reveals stress adaptation and complexity of shell formation.</title>
        <authorList>
            <person name="Zhang G."/>
            <person name="Fang X."/>
            <person name="Guo X."/>
            <person name="Li L."/>
            <person name="Luo R."/>
            <person name="Xu F."/>
            <person name="Yang P."/>
            <person name="Zhang L."/>
            <person name="Wang X."/>
            <person name="Qi H."/>
            <person name="Xiong Z."/>
            <person name="Que H."/>
            <person name="Xie Y."/>
            <person name="Holland P.W."/>
            <person name="Paps J."/>
            <person name="Zhu Y."/>
            <person name="Wu F."/>
            <person name="Chen Y."/>
            <person name="Wang J."/>
            <person name="Peng C."/>
            <person name="Meng J."/>
            <person name="Yang L."/>
            <person name="Liu J."/>
            <person name="Wen B."/>
            <person name="Zhang N."/>
            <person name="Huang Z."/>
            <person name="Zhu Q."/>
            <person name="Feng Y."/>
            <person name="Mount A."/>
            <person name="Hedgecock D."/>
            <person name="Xu Z."/>
            <person name="Liu Y."/>
            <person name="Domazet-Loso T."/>
            <person name="Du Y."/>
            <person name="Sun X."/>
            <person name="Zhang S."/>
            <person name="Liu B."/>
            <person name="Cheng P."/>
            <person name="Jiang X."/>
            <person name="Li J."/>
            <person name="Fan D."/>
            <person name="Wang W."/>
            <person name="Fu W."/>
            <person name="Wang T."/>
            <person name="Wang B."/>
            <person name="Zhang J."/>
            <person name="Peng Z."/>
            <person name="Li Y."/>
            <person name="Li N."/>
            <person name="Wang J."/>
            <person name="Chen M."/>
            <person name="He Y."/>
            <person name="Tan F."/>
            <person name="Song X."/>
            <person name="Zheng Q."/>
            <person name="Huang R."/>
            <person name="Yang H."/>
            <person name="Du X."/>
            <person name="Chen L."/>
            <person name="Yang M."/>
            <person name="Gaffney P.M."/>
            <person name="Wang S."/>
            <person name="Luo L."/>
            <person name="She Z."/>
            <person name="Ming Y."/>
            <person name="Huang W."/>
            <person name="Zhang S."/>
            <person name="Huang B."/>
            <person name="Zhang Y."/>
            <person name="Qu T."/>
            <person name="Ni P."/>
            <person name="Miao G."/>
            <person name="Wang J."/>
            <person name="Wang Q."/>
            <person name="Steinberg C.E."/>
            <person name="Wang H."/>
            <person name="Li N."/>
            <person name="Qian L."/>
            <person name="Zhang G."/>
            <person name="Li Y."/>
            <person name="Yang H."/>
            <person name="Liu X."/>
            <person name="Wang J."/>
            <person name="Yin Y."/>
            <person name="Wang J."/>
        </authorList>
    </citation>
    <scope>NUCLEOTIDE SEQUENCE [LARGE SCALE GENOMIC DNA]</scope>
    <source>
        <strain evidence="12">05x7-T-G4-1.051#20</strain>
    </source>
</reference>
<comment type="subcellular location">
    <subcellularLocation>
        <location evidence="1 11">Membrane</location>
        <topology evidence="1 11">Multi-pass membrane protein</topology>
    </subcellularLocation>
</comment>
<dbReference type="GO" id="GO:0003723">
    <property type="term" value="F:RNA binding"/>
    <property type="evidence" value="ECO:0007669"/>
    <property type="project" value="InterPro"/>
</dbReference>
<dbReference type="GO" id="GO:0034765">
    <property type="term" value="P:regulation of monoatomic ion transmembrane transport"/>
    <property type="evidence" value="ECO:0007669"/>
    <property type="project" value="TreeGrafter"/>
</dbReference>
<dbReference type="Gene3D" id="1.10.287.70">
    <property type="match status" value="1"/>
</dbReference>
<dbReference type="KEGG" id="crg:105334120"/>
<dbReference type="GO" id="GO:0005242">
    <property type="term" value="F:inward rectifier potassium channel activity"/>
    <property type="evidence" value="ECO:0007669"/>
    <property type="project" value="InterPro"/>
</dbReference>
<evidence type="ECO:0000256" key="6">
    <source>
        <dbReference type="ARBA" id="ARBA00022958"/>
    </source>
</evidence>
<dbReference type="HOGENOM" id="CLU_022738_3_0_1"/>
<dbReference type="GO" id="GO:0034702">
    <property type="term" value="C:monoatomic ion channel complex"/>
    <property type="evidence" value="ECO:0007669"/>
    <property type="project" value="UniProtKB-KW"/>
</dbReference>
<keyword evidence="7" id="KW-1133">Transmembrane helix</keyword>